<evidence type="ECO:0000313" key="4">
    <source>
        <dbReference type="Proteomes" id="UP000742024"/>
    </source>
</evidence>
<evidence type="ECO:0000313" key="2">
    <source>
        <dbReference type="EMBL" id="KAG5969014.1"/>
    </source>
</evidence>
<evidence type="ECO:0000256" key="1">
    <source>
        <dbReference type="SAM" id="MobiDB-lite"/>
    </source>
</evidence>
<evidence type="ECO:0000313" key="3">
    <source>
        <dbReference type="EMBL" id="KAG5978604.1"/>
    </source>
</evidence>
<organism evidence="3 5">
    <name type="scientific">Claviceps arundinis</name>
    <dbReference type="NCBI Taxonomy" id="1623583"/>
    <lineage>
        <taxon>Eukaryota</taxon>
        <taxon>Fungi</taxon>
        <taxon>Dikarya</taxon>
        <taxon>Ascomycota</taxon>
        <taxon>Pezizomycotina</taxon>
        <taxon>Sordariomycetes</taxon>
        <taxon>Hypocreomycetidae</taxon>
        <taxon>Hypocreales</taxon>
        <taxon>Clavicipitaceae</taxon>
        <taxon>Claviceps</taxon>
    </lineage>
</organism>
<gene>
    <name evidence="3" type="ORF">E4U56_000039</name>
    <name evidence="2" type="ORF">E4U57_002453</name>
</gene>
<keyword evidence="4" id="KW-1185">Reference proteome</keyword>
<feature type="region of interest" description="Disordered" evidence="1">
    <location>
        <begin position="1"/>
        <end position="34"/>
    </location>
</feature>
<dbReference type="EMBL" id="SRPS01000001">
    <property type="protein sequence ID" value="KAG5978604.1"/>
    <property type="molecule type" value="Genomic_DNA"/>
</dbReference>
<dbReference type="Proteomes" id="UP000784919">
    <property type="component" value="Unassembled WGS sequence"/>
</dbReference>
<dbReference type="Proteomes" id="UP000742024">
    <property type="component" value="Unassembled WGS sequence"/>
</dbReference>
<evidence type="ECO:0000313" key="5">
    <source>
        <dbReference type="Proteomes" id="UP000784919"/>
    </source>
</evidence>
<sequence length="90" mass="9792">MADMAMDNCDEPIGSHHRTRTNDSHHHHQPGSELEANAAAATVHVQPTAPPMRQQAPFATRQRVNGAYLYKVSVVHLRISAAGIPDKFGA</sequence>
<dbReference type="EMBL" id="SRPR01000002">
    <property type="protein sequence ID" value="KAG5969014.1"/>
    <property type="molecule type" value="Genomic_DNA"/>
</dbReference>
<comment type="caution">
    <text evidence="3">The sequence shown here is derived from an EMBL/GenBank/DDBJ whole genome shotgun (WGS) entry which is preliminary data.</text>
</comment>
<feature type="compositionally biased region" description="Basic residues" evidence="1">
    <location>
        <begin position="15"/>
        <end position="29"/>
    </location>
</feature>
<reference evidence="3 4" key="1">
    <citation type="journal article" date="2020" name="bioRxiv">
        <title>Whole genome comparisons of ergot fungi reveals the divergence and evolution of species within the genus Claviceps are the result of varying mechanisms driving genome evolution and host range expansion.</title>
        <authorList>
            <person name="Wyka S.A."/>
            <person name="Mondo S.J."/>
            <person name="Liu M."/>
            <person name="Dettman J."/>
            <person name="Nalam V."/>
            <person name="Broders K.D."/>
        </authorList>
    </citation>
    <scope>NUCLEOTIDE SEQUENCE</scope>
    <source>
        <strain evidence="3">CCC 1102</strain>
        <strain evidence="2 4">LM583</strain>
    </source>
</reference>
<protein>
    <submittedName>
        <fullName evidence="3">Uncharacterized protein</fullName>
    </submittedName>
</protein>
<name>A0A9P7SSH3_9HYPO</name>
<accession>A0A9P7SSH3</accession>
<proteinExistence type="predicted"/>
<dbReference type="AlphaFoldDB" id="A0A9P7SSH3"/>